<sequence>MMEKLKRYFLPLSLTLAVLISVVLSVSLLTNPARFSSKTHQNRSVALHNDTNVRPLQDVYSPLRVIKTDDHQHQKMLTSPTTNIVGTLIKQLRRTEMNDLKRVSTNKKQRYFDVLNQPNSLTLNYNDSMSAPILGQVLKQTDLFSKRQQFQRIVVPLDDKGKIYFLNDQNYQIYEAGIKNLNLKQLHRTITHEVVSNQVEIRSLNNKPFLYFPHEIKLKDYGYMLQEQSQSTYLSRIIGNSTDTTVKHHQGDTIYSSANQDLTFTSNDDVTYNNFRPQKTVKTEDDALRVAYKNAVQLGVPLGSSQFDTYQKQNKMVVYRSFIDGFPIFGDQQLGNYTYQFINGTTERYQFSLRDFQIPVPTEEQQTTLPSSKELLTELIKDNVDTKKISNIQIGYQIVPNDEHKLLILLRPSWFVKYNNQWLNYRDLEQGNFDKARKENF</sequence>
<proteinExistence type="predicted"/>
<dbReference type="CDD" id="cd15787">
    <property type="entry name" value="YycH_N"/>
    <property type="match status" value="1"/>
</dbReference>
<dbReference type="Pfam" id="PF07435">
    <property type="entry name" value="YycH"/>
    <property type="match status" value="1"/>
</dbReference>
<reference evidence="2" key="1">
    <citation type="submission" date="2022-05" db="EMBL/GenBank/DDBJ databases">
        <authorList>
            <person name="Oliphant S.A."/>
            <person name="Watson-Haigh N.S."/>
            <person name="Sumby K.M."/>
            <person name="Gardner J.M."/>
            <person name="Jiranek V."/>
        </authorList>
    </citation>
    <scope>NUCLEOTIDE SEQUENCE</scope>
    <source>
        <strain evidence="2">KI4_B1</strain>
    </source>
</reference>
<keyword evidence="3" id="KW-1185">Reference proteome</keyword>
<name>A0A9Q8ZP60_9LACO</name>
<evidence type="ECO:0000313" key="2">
    <source>
        <dbReference type="EMBL" id="USS89020.1"/>
    </source>
</evidence>
<dbReference type="EMBL" id="CP097119">
    <property type="protein sequence ID" value="USS89020.1"/>
    <property type="molecule type" value="Genomic_DNA"/>
</dbReference>
<evidence type="ECO:0000313" key="3">
    <source>
        <dbReference type="Proteomes" id="UP001055911"/>
    </source>
</evidence>
<feature type="domain" description="Regulatory protein YycH" evidence="1">
    <location>
        <begin position="14"/>
        <end position="425"/>
    </location>
</feature>
<gene>
    <name evidence="2" type="primary">yycH</name>
    <name evidence="2" type="ORF">M3M40_05930</name>
</gene>
<organism evidence="2 3">
    <name type="scientific">Fructilactobacillus cliffordii</name>
    <dbReference type="NCBI Taxonomy" id="2940299"/>
    <lineage>
        <taxon>Bacteria</taxon>
        <taxon>Bacillati</taxon>
        <taxon>Bacillota</taxon>
        <taxon>Bacilli</taxon>
        <taxon>Lactobacillales</taxon>
        <taxon>Lactobacillaceae</taxon>
        <taxon>Fructilactobacillus</taxon>
    </lineage>
</organism>
<dbReference type="AlphaFoldDB" id="A0A9Q8ZP60"/>
<evidence type="ECO:0000259" key="1">
    <source>
        <dbReference type="Pfam" id="PF07435"/>
    </source>
</evidence>
<dbReference type="Gene3D" id="3.10.450.310">
    <property type="match status" value="1"/>
</dbReference>
<protein>
    <submittedName>
        <fullName evidence="2">Two-component system activity regulator YycH</fullName>
    </submittedName>
</protein>
<dbReference type="InterPro" id="IPR009996">
    <property type="entry name" value="YycH"/>
</dbReference>
<accession>A0A9Q8ZP60</accession>
<dbReference type="Proteomes" id="UP001055911">
    <property type="component" value="Chromosome"/>
</dbReference>
<dbReference type="RefSeq" id="WP_252766537.1">
    <property type="nucleotide sequence ID" value="NZ_CP097119.1"/>
</dbReference>